<dbReference type="GO" id="GO:0043332">
    <property type="term" value="C:mating projection tip"/>
    <property type="evidence" value="ECO:0007669"/>
    <property type="project" value="TreeGrafter"/>
</dbReference>
<accession>A0A066V8R3</accession>
<dbReference type="Pfam" id="PF02181">
    <property type="entry name" value="FH2"/>
    <property type="match status" value="1"/>
</dbReference>
<gene>
    <name evidence="3" type="ORF">K437DRAFT_213991</name>
</gene>
<dbReference type="GeneID" id="25262111"/>
<dbReference type="Proteomes" id="UP000027361">
    <property type="component" value="Unassembled WGS sequence"/>
</dbReference>
<sequence length="502" mass="56820">RKEVAEMAKTRMKQLQWDKLSAQHAAETVWSKATVDEQRITEIMKKEGFFEEMEEDFKAKQVARRATAATKKDKIELKTHLSLQTRQGIEMVLLRVKSNLTKAKHATPEEVAHDIVNCNESILDQGFLSELLRHYPESETKGQLGEYRNASNEALRLLHPADRLVVLLMTVPHLKEKVQGLLYLTKYRETYDLIKEGAAKIREGAEAIMKAGNFARLLNIILMMGNFLNSTGVQGGAFGFKISSINKLVDTKASDGTTLLHFVERTVSKCFPEIESFLEELDAPSEACRVQLLDLKRDLAELKSGSFQHKKELDRFLDENEENLNDPYAKLMLPFLREASSELSRLSDQVQYTERIYGDALKYFGEGPDPKRRGFPAPQLMRTEDFFGIFKEFIAAYKKIKMDNVRIGEQRQIEAKRRAAAEEKEKERQEALARKEAGVDDSLVLETLLGNLRQSGGTPKNKRKARERRSAAKENVNASPTPMDGNPSDLAAAMLAKLQGGQ</sequence>
<dbReference type="Gene3D" id="1.20.58.2220">
    <property type="entry name" value="Formin, FH2 domain"/>
    <property type="match status" value="1"/>
</dbReference>
<evidence type="ECO:0000313" key="4">
    <source>
        <dbReference type="Proteomes" id="UP000027361"/>
    </source>
</evidence>
<dbReference type="GO" id="GO:0032153">
    <property type="term" value="C:cell division site"/>
    <property type="evidence" value="ECO:0007669"/>
    <property type="project" value="TreeGrafter"/>
</dbReference>
<evidence type="ECO:0000259" key="2">
    <source>
        <dbReference type="PROSITE" id="PS51444"/>
    </source>
</evidence>
<protein>
    <submittedName>
        <fullName evidence="3">Actin-binding FH2</fullName>
    </submittedName>
</protein>
<name>A0A066V8R3_TILAU</name>
<dbReference type="OMA" id="SNMTLMH"/>
<dbReference type="InterPro" id="IPR051661">
    <property type="entry name" value="Actin_filament_regulator"/>
</dbReference>
<dbReference type="InterPro" id="IPR015425">
    <property type="entry name" value="FH2_Formin"/>
</dbReference>
<dbReference type="SMART" id="SM00498">
    <property type="entry name" value="FH2"/>
    <property type="match status" value="1"/>
</dbReference>
<feature type="domain" description="FH2" evidence="2">
    <location>
        <begin position="2"/>
        <end position="423"/>
    </location>
</feature>
<dbReference type="PANTHER" id="PTHR47102">
    <property type="entry name" value="PROTEIN BNI1"/>
    <property type="match status" value="1"/>
</dbReference>
<dbReference type="GO" id="GO:0051016">
    <property type="term" value="P:barbed-end actin filament capping"/>
    <property type="evidence" value="ECO:0007669"/>
    <property type="project" value="TreeGrafter"/>
</dbReference>
<feature type="region of interest" description="Disordered" evidence="1">
    <location>
        <begin position="451"/>
        <end position="488"/>
    </location>
</feature>
<dbReference type="GO" id="GO:1903475">
    <property type="term" value="P:mitotic actomyosin contractile ring assembly"/>
    <property type="evidence" value="ECO:0007669"/>
    <property type="project" value="TreeGrafter"/>
</dbReference>
<feature type="non-terminal residue" evidence="3">
    <location>
        <position position="502"/>
    </location>
</feature>
<dbReference type="PANTHER" id="PTHR47102:SF2">
    <property type="entry name" value="PROTEIN BNI1"/>
    <property type="match status" value="1"/>
</dbReference>
<comment type="caution">
    <text evidence="3">The sequence shown here is derived from an EMBL/GenBank/DDBJ whole genome shotgun (WGS) entry which is preliminary data.</text>
</comment>
<feature type="non-terminal residue" evidence="3">
    <location>
        <position position="1"/>
    </location>
</feature>
<dbReference type="HOGENOM" id="CLU_030201_0_0_1"/>
<reference evidence="3 4" key="1">
    <citation type="submission" date="2014-05" db="EMBL/GenBank/DDBJ databases">
        <title>Draft genome sequence of a rare smut relative, Tilletiaria anomala UBC 951.</title>
        <authorList>
            <consortium name="DOE Joint Genome Institute"/>
            <person name="Toome M."/>
            <person name="Kuo A."/>
            <person name="Henrissat B."/>
            <person name="Lipzen A."/>
            <person name="Tritt A."/>
            <person name="Yoshinaga Y."/>
            <person name="Zane M."/>
            <person name="Barry K."/>
            <person name="Grigoriev I.V."/>
            <person name="Spatafora J.W."/>
            <person name="Aimea M.C."/>
        </authorList>
    </citation>
    <scope>NUCLEOTIDE SEQUENCE [LARGE SCALE GENOMIC DNA]</scope>
    <source>
        <strain evidence="3 4">UBC 951</strain>
    </source>
</reference>
<proteinExistence type="predicted"/>
<dbReference type="OrthoDB" id="1104827at2759"/>
<dbReference type="SUPFAM" id="SSF101447">
    <property type="entry name" value="Formin homology 2 domain (FH2 domain)"/>
    <property type="match status" value="1"/>
</dbReference>
<dbReference type="PROSITE" id="PS51444">
    <property type="entry name" value="FH2"/>
    <property type="match status" value="1"/>
</dbReference>
<dbReference type="EMBL" id="JMSN01000123">
    <property type="protein sequence ID" value="KDN38137.1"/>
    <property type="molecule type" value="Genomic_DNA"/>
</dbReference>
<dbReference type="InParanoid" id="A0A066V8R3"/>
<dbReference type="InterPro" id="IPR042201">
    <property type="entry name" value="FH2_Formin_sf"/>
</dbReference>
<dbReference type="AlphaFoldDB" id="A0A066V8R3"/>
<dbReference type="GO" id="GO:0051017">
    <property type="term" value="P:actin filament bundle assembly"/>
    <property type="evidence" value="ECO:0007669"/>
    <property type="project" value="TreeGrafter"/>
</dbReference>
<keyword evidence="4" id="KW-1185">Reference proteome</keyword>
<dbReference type="STRING" id="1037660.A0A066V8R3"/>
<evidence type="ECO:0000256" key="1">
    <source>
        <dbReference type="SAM" id="MobiDB-lite"/>
    </source>
</evidence>
<organism evidence="3 4">
    <name type="scientific">Tilletiaria anomala (strain ATCC 24038 / CBS 436.72 / UBC 951)</name>
    <dbReference type="NCBI Taxonomy" id="1037660"/>
    <lineage>
        <taxon>Eukaryota</taxon>
        <taxon>Fungi</taxon>
        <taxon>Dikarya</taxon>
        <taxon>Basidiomycota</taxon>
        <taxon>Ustilaginomycotina</taxon>
        <taxon>Exobasidiomycetes</taxon>
        <taxon>Georgefischeriales</taxon>
        <taxon>Tilletiariaceae</taxon>
        <taxon>Tilletiaria</taxon>
    </lineage>
</organism>
<evidence type="ECO:0000313" key="3">
    <source>
        <dbReference type="EMBL" id="KDN38137.1"/>
    </source>
</evidence>
<dbReference type="Gene3D" id="6.10.30.50">
    <property type="match status" value="1"/>
</dbReference>
<dbReference type="RefSeq" id="XP_013240610.1">
    <property type="nucleotide sequence ID" value="XM_013385156.1"/>
</dbReference>